<dbReference type="Proteomes" id="UP001145114">
    <property type="component" value="Unassembled WGS sequence"/>
</dbReference>
<dbReference type="EMBL" id="JAMZIH010005213">
    <property type="protein sequence ID" value="KAJ1675664.1"/>
    <property type="molecule type" value="Genomic_DNA"/>
</dbReference>
<name>A0ACC1HMV3_9FUNG</name>
<keyword evidence="2" id="KW-1185">Reference proteome</keyword>
<evidence type="ECO:0000313" key="1">
    <source>
        <dbReference type="EMBL" id="KAJ1675664.1"/>
    </source>
</evidence>
<protein>
    <submittedName>
        <fullName evidence="1">Uncharacterized protein</fullName>
    </submittedName>
</protein>
<proteinExistence type="predicted"/>
<comment type="caution">
    <text evidence="1">The sequence shown here is derived from an EMBL/GenBank/DDBJ whole genome shotgun (WGS) entry which is preliminary data.</text>
</comment>
<organism evidence="1 2">
    <name type="scientific">Spiromyces aspiralis</name>
    <dbReference type="NCBI Taxonomy" id="68401"/>
    <lineage>
        <taxon>Eukaryota</taxon>
        <taxon>Fungi</taxon>
        <taxon>Fungi incertae sedis</taxon>
        <taxon>Zoopagomycota</taxon>
        <taxon>Kickxellomycotina</taxon>
        <taxon>Kickxellomycetes</taxon>
        <taxon>Kickxellales</taxon>
        <taxon>Kickxellaceae</taxon>
        <taxon>Spiromyces</taxon>
    </lineage>
</organism>
<gene>
    <name evidence="1" type="ORF">EV182_000831</name>
</gene>
<accession>A0ACC1HMV3</accession>
<reference evidence="1" key="1">
    <citation type="submission" date="2022-06" db="EMBL/GenBank/DDBJ databases">
        <title>Phylogenomic reconstructions and comparative analyses of Kickxellomycotina fungi.</title>
        <authorList>
            <person name="Reynolds N.K."/>
            <person name="Stajich J.E."/>
            <person name="Barry K."/>
            <person name="Grigoriev I.V."/>
            <person name="Crous P."/>
            <person name="Smith M.E."/>
        </authorList>
    </citation>
    <scope>NUCLEOTIDE SEQUENCE</scope>
    <source>
        <strain evidence="1">RSA 2271</strain>
    </source>
</reference>
<sequence length="84" mass="9724">MVSQNSADLMHVKNSAKGLKPMGFFKRVMFQLEMQNGIYLLEWWEKLIFNTIVVVGLLFLMYTTVFYLPGRLQSVANDMIELSS</sequence>
<evidence type="ECO:0000313" key="2">
    <source>
        <dbReference type="Proteomes" id="UP001145114"/>
    </source>
</evidence>